<evidence type="ECO:0000256" key="1">
    <source>
        <dbReference type="SAM" id="MobiDB-lite"/>
    </source>
</evidence>
<gene>
    <name evidence="2" type="ORF">HIM_05300</name>
</gene>
<dbReference type="Proteomes" id="UP000054481">
    <property type="component" value="Unassembled WGS sequence"/>
</dbReference>
<evidence type="ECO:0000313" key="2">
    <source>
        <dbReference type="EMBL" id="KJZ75374.1"/>
    </source>
</evidence>
<accession>A0A0F8A5I2</accession>
<feature type="region of interest" description="Disordered" evidence="1">
    <location>
        <begin position="160"/>
        <end position="179"/>
    </location>
</feature>
<dbReference type="EMBL" id="KQ030518">
    <property type="protein sequence ID" value="KJZ75374.1"/>
    <property type="molecule type" value="Genomic_DNA"/>
</dbReference>
<proteinExistence type="predicted"/>
<keyword evidence="3" id="KW-1185">Reference proteome</keyword>
<organism evidence="2 3">
    <name type="scientific">Hirsutella minnesotensis 3608</name>
    <dbReference type="NCBI Taxonomy" id="1043627"/>
    <lineage>
        <taxon>Eukaryota</taxon>
        <taxon>Fungi</taxon>
        <taxon>Dikarya</taxon>
        <taxon>Ascomycota</taxon>
        <taxon>Pezizomycotina</taxon>
        <taxon>Sordariomycetes</taxon>
        <taxon>Hypocreomycetidae</taxon>
        <taxon>Hypocreales</taxon>
        <taxon>Ophiocordycipitaceae</taxon>
        <taxon>Hirsutella</taxon>
    </lineage>
</organism>
<dbReference type="AlphaFoldDB" id="A0A0F8A5I2"/>
<feature type="region of interest" description="Disordered" evidence="1">
    <location>
        <begin position="1"/>
        <end position="25"/>
    </location>
</feature>
<protein>
    <submittedName>
        <fullName evidence="2">Uncharacterized protein</fullName>
    </submittedName>
</protein>
<reference evidence="2 3" key="1">
    <citation type="journal article" date="2014" name="Genome Biol. Evol.">
        <title>Comparative genomics and transcriptomics analyses reveal divergent lifestyle features of nematode endoparasitic fungus Hirsutella minnesotensis.</title>
        <authorList>
            <person name="Lai Y."/>
            <person name="Liu K."/>
            <person name="Zhang X."/>
            <person name="Zhang X."/>
            <person name="Li K."/>
            <person name="Wang N."/>
            <person name="Shu C."/>
            <person name="Wu Y."/>
            <person name="Wang C."/>
            <person name="Bushley K.E."/>
            <person name="Xiang M."/>
            <person name="Liu X."/>
        </authorList>
    </citation>
    <scope>NUCLEOTIDE SEQUENCE [LARGE SCALE GENOMIC DNA]</scope>
    <source>
        <strain evidence="2 3">3608</strain>
    </source>
</reference>
<feature type="compositionally biased region" description="Low complexity" evidence="1">
    <location>
        <begin position="167"/>
        <end position="176"/>
    </location>
</feature>
<evidence type="ECO:0000313" key="3">
    <source>
        <dbReference type="Proteomes" id="UP000054481"/>
    </source>
</evidence>
<name>A0A0F8A5I2_9HYPO</name>
<sequence length="223" mass="24192">MSVSRDLGSAPEVLSARWSEPSPAPTAEHLSQFEAFLRILTQKIPSTIENLRRLRREGMSVEEWTGEVLRALDDVETQSQTVCAQCECRTTVNVSDAWTDEKREYALQDGLAKGVEFGESCPKGARDLQQWRKDGLSVDQVSVKFVRTYPQLNISPEPELVSEQPQVSSATASVTAPSRDVLPSTAKATALSPRVSSAAVASIAAVERTLVMAVVGLGHLVLA</sequence>